<dbReference type="InterPro" id="IPR001841">
    <property type="entry name" value="Znf_RING"/>
</dbReference>
<proteinExistence type="predicted"/>
<dbReference type="InterPro" id="IPR013083">
    <property type="entry name" value="Znf_RING/FYVE/PHD"/>
</dbReference>
<feature type="domain" description="RING-type" evidence="2">
    <location>
        <begin position="185"/>
        <end position="228"/>
    </location>
</feature>
<evidence type="ECO:0000259" key="2">
    <source>
        <dbReference type="Pfam" id="PF13639"/>
    </source>
</evidence>
<protein>
    <recommendedName>
        <fullName evidence="2">RING-type domain-containing protein</fullName>
    </recommendedName>
</protein>
<dbReference type="Pfam" id="PF13639">
    <property type="entry name" value="zf-RING_2"/>
    <property type="match status" value="1"/>
</dbReference>
<feature type="region of interest" description="Disordered" evidence="1">
    <location>
        <begin position="60"/>
        <end position="123"/>
    </location>
</feature>
<feature type="compositionally biased region" description="Low complexity" evidence="1">
    <location>
        <begin position="239"/>
        <end position="267"/>
    </location>
</feature>
<feature type="compositionally biased region" description="Low complexity" evidence="1">
    <location>
        <begin position="68"/>
        <end position="77"/>
    </location>
</feature>
<dbReference type="EMBL" id="MN740675">
    <property type="protein sequence ID" value="QHS80106.1"/>
    <property type="molecule type" value="Genomic_DNA"/>
</dbReference>
<accession>A0A6C0AKF9</accession>
<reference evidence="3" key="1">
    <citation type="journal article" date="2020" name="Nature">
        <title>Giant virus diversity and host interactions through global metagenomics.</title>
        <authorList>
            <person name="Schulz F."/>
            <person name="Roux S."/>
            <person name="Paez-Espino D."/>
            <person name="Jungbluth S."/>
            <person name="Walsh D.A."/>
            <person name="Denef V.J."/>
            <person name="McMahon K.D."/>
            <person name="Konstantinidis K.T."/>
            <person name="Eloe-Fadrosh E.A."/>
            <person name="Kyrpides N.C."/>
            <person name="Woyke T."/>
        </authorList>
    </citation>
    <scope>NUCLEOTIDE SEQUENCE</scope>
    <source>
        <strain evidence="3">GVMAG-S-1039698-54</strain>
    </source>
</reference>
<dbReference type="Gene3D" id="3.30.40.10">
    <property type="entry name" value="Zinc/RING finger domain, C3HC4 (zinc finger)"/>
    <property type="match status" value="1"/>
</dbReference>
<feature type="compositionally biased region" description="Pro residues" evidence="1">
    <location>
        <begin position="104"/>
        <end position="117"/>
    </location>
</feature>
<sequence>MSNNEITVLPINLLQSFIDSNENSIKMLNNLIDNTIERQYILISDSLNLLDNSRRSARQMNTPSYLGRSVSSSNRSNRYYRRQSRSPIINRPLRRSTMNSIFSPTPPSHPPPPPPPQNNMSTQTSLNNIFRDFTRTNNGGFSFTFGEYQPGTLTSIPITPCEEQINNATISDTFENIENTSDQTRCPIDQQEFVPSDNILKIKYCGHIFKSHNLKNWFNHSSRCPVCRFDIRDHSNNEVSPNDVSSNDISSNDISSNDVSSNDISSNEVSPNTISTNDINLEVILEQTVRNINSGPALTSMINFANNLANQIIETTDISGALISNNTNN</sequence>
<feature type="region of interest" description="Disordered" evidence="1">
    <location>
        <begin position="237"/>
        <end position="272"/>
    </location>
</feature>
<dbReference type="SUPFAM" id="SSF57850">
    <property type="entry name" value="RING/U-box"/>
    <property type="match status" value="1"/>
</dbReference>
<name>A0A6C0AKF9_9ZZZZ</name>
<dbReference type="AlphaFoldDB" id="A0A6C0AKF9"/>
<evidence type="ECO:0000313" key="3">
    <source>
        <dbReference type="EMBL" id="QHS80106.1"/>
    </source>
</evidence>
<organism evidence="3">
    <name type="scientific">viral metagenome</name>
    <dbReference type="NCBI Taxonomy" id="1070528"/>
    <lineage>
        <taxon>unclassified sequences</taxon>
        <taxon>metagenomes</taxon>
        <taxon>organismal metagenomes</taxon>
    </lineage>
</organism>
<evidence type="ECO:0000256" key="1">
    <source>
        <dbReference type="SAM" id="MobiDB-lite"/>
    </source>
</evidence>